<evidence type="ECO:0000313" key="3">
    <source>
        <dbReference type="Proteomes" id="UP000185596"/>
    </source>
</evidence>
<dbReference type="AlphaFoldDB" id="A0A1Q8CRL9"/>
<dbReference type="Proteomes" id="UP000185596">
    <property type="component" value="Unassembled WGS sequence"/>
</dbReference>
<dbReference type="OrthoDB" id="3695284at2"/>
<evidence type="ECO:0000313" key="2">
    <source>
        <dbReference type="EMBL" id="OLF16983.1"/>
    </source>
</evidence>
<feature type="region of interest" description="Disordered" evidence="1">
    <location>
        <begin position="111"/>
        <end position="174"/>
    </location>
</feature>
<dbReference type="STRING" id="1912961.BU204_13670"/>
<protein>
    <recommendedName>
        <fullName evidence="4">YbaB/EbfC DNA-binding family protein</fullName>
    </recommendedName>
</protein>
<keyword evidence="3" id="KW-1185">Reference proteome</keyword>
<evidence type="ECO:0008006" key="4">
    <source>
        <dbReference type="Google" id="ProtNLM"/>
    </source>
</evidence>
<name>A0A1Q8CRL9_9PSEU</name>
<dbReference type="Pfam" id="PF02575">
    <property type="entry name" value="YbaB_DNA_bd"/>
    <property type="match status" value="1"/>
</dbReference>
<dbReference type="GO" id="GO:0003677">
    <property type="term" value="F:DNA binding"/>
    <property type="evidence" value="ECO:0007669"/>
    <property type="project" value="InterPro"/>
</dbReference>
<comment type="caution">
    <text evidence="2">The sequence shown here is derived from an EMBL/GenBank/DDBJ whole genome shotgun (WGS) entry which is preliminary data.</text>
</comment>
<dbReference type="RefSeq" id="WP_075126035.1">
    <property type="nucleotide sequence ID" value="NZ_MSIE01000022.1"/>
</dbReference>
<sequence length="174" mass="19060">MTRPTPEEWLANFNAQIADLQAKTAEFQENLEHSGVTETAPDGSISVSVAPNGSLTDLRIEESAWRGNGADLASRIMQLARRAQRTAAVNVAEAFAPLGADTEAMHMITGYLPEPEPEEPDPRGGYSFVEEQAPGSAPDEEERPQREPRRRPARPPGRDDDEDFGTSIFDGDNR</sequence>
<dbReference type="EMBL" id="MSIE01000022">
    <property type="protein sequence ID" value="OLF16983.1"/>
    <property type="molecule type" value="Genomic_DNA"/>
</dbReference>
<organism evidence="2 3">
    <name type="scientific">Actinophytocola xanthii</name>
    <dbReference type="NCBI Taxonomy" id="1912961"/>
    <lineage>
        <taxon>Bacteria</taxon>
        <taxon>Bacillati</taxon>
        <taxon>Actinomycetota</taxon>
        <taxon>Actinomycetes</taxon>
        <taxon>Pseudonocardiales</taxon>
        <taxon>Pseudonocardiaceae</taxon>
    </lineage>
</organism>
<dbReference type="InterPro" id="IPR004401">
    <property type="entry name" value="YbaB/EbfC"/>
</dbReference>
<evidence type="ECO:0000256" key="1">
    <source>
        <dbReference type="SAM" id="MobiDB-lite"/>
    </source>
</evidence>
<accession>A0A1Q8CRL9</accession>
<gene>
    <name evidence="2" type="ORF">BU204_13670</name>
</gene>
<dbReference type="Gene3D" id="3.30.1310.10">
    <property type="entry name" value="Nucleoid-associated protein YbaB-like domain"/>
    <property type="match status" value="1"/>
</dbReference>
<proteinExistence type="predicted"/>
<dbReference type="SUPFAM" id="SSF82607">
    <property type="entry name" value="YbaB-like"/>
    <property type="match status" value="1"/>
</dbReference>
<dbReference type="InterPro" id="IPR036894">
    <property type="entry name" value="YbaB-like_sf"/>
</dbReference>
<reference evidence="2 3" key="1">
    <citation type="submission" date="2016-12" db="EMBL/GenBank/DDBJ databases">
        <title>The draft genome sequence of Actinophytocola sp. 11-183.</title>
        <authorList>
            <person name="Wang W."/>
            <person name="Yuan L."/>
        </authorList>
    </citation>
    <scope>NUCLEOTIDE SEQUENCE [LARGE SCALE GENOMIC DNA]</scope>
    <source>
        <strain evidence="2 3">11-183</strain>
    </source>
</reference>